<dbReference type="PaxDb" id="572546-Arcpr_0559"/>
<gene>
    <name evidence="1" type="primary">mptE</name>
    <name evidence="3" type="ordered locus">Arcpr_0559</name>
</gene>
<dbReference type="KEGG" id="apo:Arcpr_0559"/>
<dbReference type="OrthoDB" id="34207at2157"/>
<dbReference type="InterPro" id="IPR027510">
    <property type="entry name" value="HMPDK_MptE"/>
</dbReference>
<comment type="similarity">
    <text evidence="1">Belongs to the archaeal 6-HMPDK family.</text>
</comment>
<dbReference type="GO" id="GO:2001118">
    <property type="term" value="P:tetrahydromethanopterin biosynthetic process"/>
    <property type="evidence" value="ECO:0007669"/>
    <property type="project" value="UniProtKB-UniRule"/>
</dbReference>
<evidence type="ECO:0000259" key="2">
    <source>
        <dbReference type="Pfam" id="PF01973"/>
    </source>
</evidence>
<keyword evidence="4" id="KW-1185">Reference proteome</keyword>
<accession>D2RH49</accession>
<dbReference type="GO" id="GO:0000287">
    <property type="term" value="F:magnesium ion binding"/>
    <property type="evidence" value="ECO:0007669"/>
    <property type="project" value="UniProtKB-UniRule"/>
</dbReference>
<dbReference type="Pfam" id="PF01973">
    <property type="entry name" value="MptE-like"/>
    <property type="match status" value="1"/>
</dbReference>
<dbReference type="GO" id="GO:0005524">
    <property type="term" value="F:ATP binding"/>
    <property type="evidence" value="ECO:0007669"/>
    <property type="project" value="UniProtKB-UniRule"/>
</dbReference>
<comment type="function">
    <text evidence="1">Catalyzes the transfer of diphosphate from ATP to 6-hydroxymethyl-7,8-dihydropterin (6-HMD), leading to 6-hydroxymethyl-7,8-dihydropterin diphosphate (6-HMDP).</text>
</comment>
<keyword evidence="1" id="KW-0808">Transferase</keyword>
<dbReference type="GO" id="GO:0003848">
    <property type="term" value="F:2-amino-4-hydroxy-6-hydroxymethyldihydropteridine diphosphokinase activity"/>
    <property type="evidence" value="ECO:0007669"/>
    <property type="project" value="UniProtKB-UniRule"/>
</dbReference>
<dbReference type="HAMAP" id="MF_02131">
    <property type="entry name" value="HMPDK_arch"/>
    <property type="match status" value="1"/>
</dbReference>
<dbReference type="STRING" id="572546.Arcpr_0559"/>
<keyword evidence="1" id="KW-0067">ATP-binding</keyword>
<evidence type="ECO:0000313" key="3">
    <source>
        <dbReference type="EMBL" id="ADB57624.1"/>
    </source>
</evidence>
<evidence type="ECO:0000313" key="4">
    <source>
        <dbReference type="Proteomes" id="UP000001901"/>
    </source>
</evidence>
<keyword evidence="1" id="KW-0418">Kinase</keyword>
<comment type="catalytic activity">
    <reaction evidence="1">
        <text>6-hydroxymethyl-7,8-dihydropterin + ATP = (7,8-dihydropterin-6-yl)methyl diphosphate + AMP + H(+)</text>
        <dbReference type="Rhea" id="RHEA:11412"/>
        <dbReference type="ChEBI" id="CHEBI:15378"/>
        <dbReference type="ChEBI" id="CHEBI:30616"/>
        <dbReference type="ChEBI" id="CHEBI:44841"/>
        <dbReference type="ChEBI" id="CHEBI:72950"/>
        <dbReference type="ChEBI" id="CHEBI:456215"/>
        <dbReference type="EC" id="2.7.6.3"/>
    </reaction>
</comment>
<feature type="domain" description="6-hydroxymethylpterin diphosphokinase MptE-like" evidence="2">
    <location>
        <begin position="74"/>
        <end position="175"/>
    </location>
</feature>
<comment type="pathway">
    <text evidence="1">Cofactor biosynthesis; 5,6,7,8-tetrahydromethanopterin biosynthesis.</text>
</comment>
<dbReference type="PANTHER" id="PTHR39648:SF1">
    <property type="entry name" value="6-HYDROXYMETHYL-7,8-DIHYDROPTERIN PYROPHOSPHOKINASE"/>
    <property type="match status" value="1"/>
</dbReference>
<dbReference type="InterPro" id="IPR002826">
    <property type="entry name" value="MptE-like"/>
</dbReference>
<evidence type="ECO:0000256" key="1">
    <source>
        <dbReference type="HAMAP-Rule" id="MF_02131"/>
    </source>
</evidence>
<reference evidence="3 4" key="1">
    <citation type="journal article" date="2010" name="Stand. Genomic Sci.">
        <title>Complete genome sequence of Archaeoglobus profundus type strain (AV18).</title>
        <authorList>
            <person name="von Jan M."/>
            <person name="Lapidus A."/>
            <person name="Del Rio T.G."/>
            <person name="Copeland A."/>
            <person name="Tice H."/>
            <person name="Cheng J.F."/>
            <person name="Lucas S."/>
            <person name="Chen F."/>
            <person name="Nolan M."/>
            <person name="Goodwin L."/>
            <person name="Han C."/>
            <person name="Pitluck S."/>
            <person name="Liolios K."/>
            <person name="Ivanova N."/>
            <person name="Mavromatis K."/>
            <person name="Ovchinnikova G."/>
            <person name="Chertkov O."/>
            <person name="Pati A."/>
            <person name="Chen A."/>
            <person name="Palaniappan K."/>
            <person name="Land M."/>
            <person name="Hauser L."/>
            <person name="Chang Y.J."/>
            <person name="Jeffries C.D."/>
            <person name="Saunders E."/>
            <person name="Brettin T."/>
            <person name="Detter J.C."/>
            <person name="Chain P."/>
            <person name="Eichinger K."/>
            <person name="Huber H."/>
            <person name="Spring S."/>
            <person name="Rohde M."/>
            <person name="Goker M."/>
            <person name="Wirth R."/>
            <person name="Woyke T."/>
            <person name="Bristow J."/>
            <person name="Eisen J.A."/>
            <person name="Markowitz V."/>
            <person name="Hugenholtz P."/>
            <person name="Kyrpides N.C."/>
            <person name="Klenk H.P."/>
        </authorList>
    </citation>
    <scope>NUCLEOTIDE SEQUENCE [LARGE SCALE GENOMIC DNA]</scope>
    <source>
        <strain evidence="4">DSM 5631 / JCM 9629 / NBRC 100127 / Av18</strain>
    </source>
</reference>
<name>D2RH49_ARCPA</name>
<dbReference type="EC" id="2.7.6.3" evidence="1"/>
<keyword evidence="1" id="KW-0460">Magnesium</keyword>
<keyword evidence="1" id="KW-0547">Nucleotide-binding</keyword>
<comment type="cofactor">
    <cofactor evidence="1">
        <name>Mg(2+)</name>
        <dbReference type="ChEBI" id="CHEBI:18420"/>
    </cofactor>
</comment>
<organism evidence="3 4">
    <name type="scientific">Archaeoglobus profundus (strain DSM 5631 / JCM 9629 / NBRC 100127 / Av18)</name>
    <dbReference type="NCBI Taxonomy" id="572546"/>
    <lineage>
        <taxon>Archaea</taxon>
        <taxon>Methanobacteriati</taxon>
        <taxon>Methanobacteriota</taxon>
        <taxon>Archaeoglobi</taxon>
        <taxon>Archaeoglobales</taxon>
        <taxon>Archaeoglobaceae</taxon>
        <taxon>Archaeoglobus</taxon>
    </lineage>
</organism>
<dbReference type="eggNOG" id="arCOG04303">
    <property type="taxonomic scope" value="Archaea"/>
</dbReference>
<sequence length="198" mass="22654">MHLEFWLKEVYPRIAKDLKLDVEKDRTATKIMAELGKGKFLPADVLKFIEGKDVVVLGPLAKSLDFKWDVLITAGKSILNYDIIPHIHVTDGEEGWKILKKLEEKDCIIILHAHGDNIELLREIVPKLDRFVATTQVEPVNGVYNFCGFTDGDRAAIIAKHFKARSIRLVGFDFERADGLKLRKLKWAEYILRMEGII</sequence>
<dbReference type="UniPathway" id="UPA00065"/>
<dbReference type="GO" id="GO:0016301">
    <property type="term" value="F:kinase activity"/>
    <property type="evidence" value="ECO:0007669"/>
    <property type="project" value="UniProtKB-KW"/>
</dbReference>
<dbReference type="GeneID" id="8739218"/>
<dbReference type="HOGENOM" id="CLU_093043_0_0_2"/>
<dbReference type="AlphaFoldDB" id="D2RH49"/>
<dbReference type="EMBL" id="CP001857">
    <property type="protein sequence ID" value="ADB57624.1"/>
    <property type="molecule type" value="Genomic_DNA"/>
</dbReference>
<dbReference type="RefSeq" id="WP_012939960.1">
    <property type="nucleotide sequence ID" value="NC_013741.1"/>
</dbReference>
<proteinExistence type="inferred from homology"/>
<dbReference type="PANTHER" id="PTHR39648">
    <property type="entry name" value="6-HYDROXYMETHYL-7,8-DIHYDROPTERIN PYROPHOSPHOKINASE"/>
    <property type="match status" value="1"/>
</dbReference>
<protein>
    <recommendedName>
        <fullName evidence="1">6-hydroxymethyl-7,8-dihydropterin pyrophosphokinase</fullName>
        <shortName evidence="1">HPPK</shortName>
        <ecNumber evidence="1">2.7.6.3</ecNumber>
    </recommendedName>
    <alternativeName>
        <fullName evidence="1">2-amino-4-hydroxy-6-hydroxymethyldihydropteridine pyrophosphokinase</fullName>
    </alternativeName>
    <alternativeName>
        <fullName evidence="1">6-hydroxymethyl-7,8-dihydropterin diphosphokinase</fullName>
        <shortName evidence="1">6-HMPDK</shortName>
    </alternativeName>
    <alternativeName>
        <fullName evidence="1">7,8-dihydro-6-hydroxymethylpterin diphosphokinase</fullName>
    </alternativeName>
    <alternativeName>
        <fullName evidence="1">7,8-dihydro-6-hydroxymethylpterin pyrophosphokinase</fullName>
        <shortName evidence="1">PPPK</shortName>
    </alternativeName>
</protein>
<dbReference type="Proteomes" id="UP000001901">
    <property type="component" value="Chromosome"/>
</dbReference>